<feature type="chain" id="PRO_5014568175" description="Secreted protein" evidence="2">
    <location>
        <begin position="25"/>
        <end position="167"/>
    </location>
</feature>
<dbReference type="PaxDb" id="6945-B7PYM4"/>
<feature type="compositionally biased region" description="Basic residues" evidence="1">
    <location>
        <begin position="149"/>
        <end position="167"/>
    </location>
</feature>
<dbReference type="VEuPathDB" id="VectorBase:ISCW020274"/>
<protein>
    <recommendedName>
        <fullName evidence="6">Secreted protein</fullName>
    </recommendedName>
</protein>
<dbReference type="Proteomes" id="UP000001555">
    <property type="component" value="Unassembled WGS sequence"/>
</dbReference>
<gene>
    <name evidence="3" type="ORF">IscW_ISCW020274</name>
</gene>
<dbReference type="AlphaFoldDB" id="B7PYM4"/>
<dbReference type="EMBL" id="ABJB010012486">
    <property type="status" value="NOT_ANNOTATED_CDS"/>
    <property type="molecule type" value="Genomic_DNA"/>
</dbReference>
<reference evidence="4" key="2">
    <citation type="submission" date="2020-05" db="UniProtKB">
        <authorList>
            <consortium name="EnsemblMetazoa"/>
        </authorList>
    </citation>
    <scope>IDENTIFICATION</scope>
    <source>
        <strain evidence="4">wikel</strain>
    </source>
</reference>
<keyword evidence="2" id="KW-0732">Signal</keyword>
<sequence length="167" mass="17792">MSGSLPALMLLSCLAMVSLSWTEAALSRTERASLPSAVGRLLEVPLWARRAGKALTAQKPNLWGRLGCLDRVACVLGVAVKEAGDRLRRKNLLPSGALEGHQSAFAEGLRYGSKAKCRLAYACTFKKGPAGQDVPPTVSAAVEPLSKGLNKKKSKKTNSKKAYAKKD</sequence>
<name>B7PYM4_IXOSC</name>
<dbReference type="EMBL" id="ABJB011137821">
    <property type="status" value="NOT_ANNOTATED_CDS"/>
    <property type="molecule type" value="Genomic_DNA"/>
</dbReference>
<feature type="region of interest" description="Disordered" evidence="1">
    <location>
        <begin position="145"/>
        <end position="167"/>
    </location>
</feature>
<organism>
    <name type="scientific">Ixodes scapularis</name>
    <name type="common">Black-legged tick</name>
    <name type="synonym">Deer tick</name>
    <dbReference type="NCBI Taxonomy" id="6945"/>
    <lineage>
        <taxon>Eukaryota</taxon>
        <taxon>Metazoa</taxon>
        <taxon>Ecdysozoa</taxon>
        <taxon>Arthropoda</taxon>
        <taxon>Chelicerata</taxon>
        <taxon>Arachnida</taxon>
        <taxon>Acari</taxon>
        <taxon>Parasitiformes</taxon>
        <taxon>Ixodida</taxon>
        <taxon>Ixodoidea</taxon>
        <taxon>Ixodidae</taxon>
        <taxon>Ixodinae</taxon>
        <taxon>Ixodes</taxon>
    </lineage>
</organism>
<evidence type="ECO:0000256" key="1">
    <source>
        <dbReference type="SAM" id="MobiDB-lite"/>
    </source>
</evidence>
<dbReference type="EnsemblMetazoa" id="ISCW020274-RA">
    <property type="protein sequence ID" value="ISCW020274-PA"/>
    <property type="gene ID" value="ISCW020274"/>
</dbReference>
<keyword evidence="5" id="KW-1185">Reference proteome</keyword>
<dbReference type="EMBL" id="DS820627">
    <property type="protein sequence ID" value="EEC11696.1"/>
    <property type="molecule type" value="Genomic_DNA"/>
</dbReference>
<evidence type="ECO:0000313" key="3">
    <source>
        <dbReference type="EMBL" id="EEC11696.1"/>
    </source>
</evidence>
<evidence type="ECO:0000313" key="4">
    <source>
        <dbReference type="EnsemblMetazoa" id="ISCW020274-PA"/>
    </source>
</evidence>
<feature type="signal peptide" evidence="2">
    <location>
        <begin position="1"/>
        <end position="24"/>
    </location>
</feature>
<reference evidence="3 5" key="1">
    <citation type="submission" date="2008-03" db="EMBL/GenBank/DDBJ databases">
        <title>Annotation of Ixodes scapularis.</title>
        <authorList>
            <consortium name="Ixodes scapularis Genome Project Consortium"/>
            <person name="Caler E."/>
            <person name="Hannick L.I."/>
            <person name="Bidwell S."/>
            <person name="Joardar V."/>
            <person name="Thiagarajan M."/>
            <person name="Amedeo P."/>
            <person name="Galinsky K.J."/>
            <person name="Schobel S."/>
            <person name="Inman J."/>
            <person name="Hostetler J."/>
            <person name="Miller J."/>
            <person name="Hammond M."/>
            <person name="Megy K."/>
            <person name="Lawson D."/>
            <person name="Kodira C."/>
            <person name="Sutton G."/>
            <person name="Meyer J."/>
            <person name="Hill C.A."/>
            <person name="Birren B."/>
            <person name="Nene V."/>
            <person name="Collins F."/>
            <person name="Alarcon-Chaidez F."/>
            <person name="Wikel S."/>
            <person name="Strausberg R."/>
        </authorList>
    </citation>
    <scope>NUCLEOTIDE SEQUENCE [LARGE SCALE GENOMIC DNA]</scope>
    <source>
        <strain evidence="5">Wikel</strain>
        <strain evidence="3">Wikel colony</strain>
    </source>
</reference>
<evidence type="ECO:0008006" key="6">
    <source>
        <dbReference type="Google" id="ProtNLM"/>
    </source>
</evidence>
<evidence type="ECO:0000256" key="2">
    <source>
        <dbReference type="SAM" id="SignalP"/>
    </source>
</evidence>
<evidence type="ECO:0000313" key="5">
    <source>
        <dbReference type="Proteomes" id="UP000001555"/>
    </source>
</evidence>
<dbReference type="InParanoid" id="B7PYM4"/>
<accession>B7PYM4</accession>
<dbReference type="VEuPathDB" id="VectorBase:ISCI020274"/>
<dbReference type="HOGENOM" id="CLU_1596339_0_0_1"/>
<proteinExistence type="predicted"/>